<protein>
    <recommendedName>
        <fullName evidence="2">SANT domain-containing protein</fullName>
    </recommendedName>
</protein>
<feature type="region of interest" description="Disordered" evidence="1">
    <location>
        <begin position="1"/>
        <end position="90"/>
    </location>
</feature>
<feature type="compositionally biased region" description="Basic and acidic residues" evidence="1">
    <location>
        <begin position="121"/>
        <end position="132"/>
    </location>
</feature>
<evidence type="ECO:0000313" key="3">
    <source>
        <dbReference type="EMBL" id="KZV37374.1"/>
    </source>
</evidence>
<evidence type="ECO:0000313" key="4">
    <source>
        <dbReference type="Proteomes" id="UP000250235"/>
    </source>
</evidence>
<dbReference type="CDD" id="cd00167">
    <property type="entry name" value="SANT"/>
    <property type="match status" value="1"/>
</dbReference>
<feature type="region of interest" description="Disordered" evidence="1">
    <location>
        <begin position="246"/>
        <end position="271"/>
    </location>
</feature>
<dbReference type="PROSITE" id="PS51293">
    <property type="entry name" value="SANT"/>
    <property type="match status" value="1"/>
</dbReference>
<dbReference type="OrthoDB" id="10258692at2759"/>
<dbReference type="InterPro" id="IPR009057">
    <property type="entry name" value="Homeodomain-like_sf"/>
</dbReference>
<feature type="compositionally biased region" description="Basic residues" evidence="1">
    <location>
        <begin position="51"/>
        <end position="61"/>
    </location>
</feature>
<feature type="region of interest" description="Disordered" evidence="1">
    <location>
        <begin position="1436"/>
        <end position="1463"/>
    </location>
</feature>
<dbReference type="Gene3D" id="1.20.58.1880">
    <property type="match status" value="1"/>
</dbReference>
<dbReference type="Gene3D" id="1.10.10.60">
    <property type="entry name" value="Homeodomain-like"/>
    <property type="match status" value="1"/>
</dbReference>
<dbReference type="PANTHER" id="PTHR47340">
    <property type="entry name" value="DUPLICATED HOMEODOMAIN-LIKE SUPERFAMILY PROTEIN"/>
    <property type="match status" value="1"/>
</dbReference>
<feature type="domain" description="SANT" evidence="2">
    <location>
        <begin position="813"/>
        <end position="864"/>
    </location>
</feature>
<feature type="compositionally biased region" description="Basic and acidic residues" evidence="1">
    <location>
        <begin position="7"/>
        <end position="21"/>
    </location>
</feature>
<dbReference type="InterPro" id="IPR017884">
    <property type="entry name" value="SANT_dom"/>
</dbReference>
<feature type="compositionally biased region" description="Basic and acidic residues" evidence="1">
    <location>
        <begin position="1235"/>
        <end position="1247"/>
    </location>
</feature>
<organism evidence="3 4">
    <name type="scientific">Dorcoceras hygrometricum</name>
    <dbReference type="NCBI Taxonomy" id="472368"/>
    <lineage>
        <taxon>Eukaryota</taxon>
        <taxon>Viridiplantae</taxon>
        <taxon>Streptophyta</taxon>
        <taxon>Embryophyta</taxon>
        <taxon>Tracheophyta</taxon>
        <taxon>Spermatophyta</taxon>
        <taxon>Magnoliopsida</taxon>
        <taxon>eudicotyledons</taxon>
        <taxon>Gunneridae</taxon>
        <taxon>Pentapetalae</taxon>
        <taxon>asterids</taxon>
        <taxon>lamiids</taxon>
        <taxon>Lamiales</taxon>
        <taxon>Gesneriaceae</taxon>
        <taxon>Didymocarpoideae</taxon>
        <taxon>Trichosporeae</taxon>
        <taxon>Loxocarpinae</taxon>
        <taxon>Dorcoceras</taxon>
    </lineage>
</organism>
<reference evidence="3 4" key="1">
    <citation type="journal article" date="2015" name="Proc. Natl. Acad. Sci. U.S.A.">
        <title>The resurrection genome of Boea hygrometrica: A blueprint for survival of dehydration.</title>
        <authorList>
            <person name="Xiao L."/>
            <person name="Yang G."/>
            <person name="Zhang L."/>
            <person name="Yang X."/>
            <person name="Zhao S."/>
            <person name="Ji Z."/>
            <person name="Zhou Q."/>
            <person name="Hu M."/>
            <person name="Wang Y."/>
            <person name="Chen M."/>
            <person name="Xu Y."/>
            <person name="Jin H."/>
            <person name="Xiao X."/>
            <person name="Hu G."/>
            <person name="Bao F."/>
            <person name="Hu Y."/>
            <person name="Wan P."/>
            <person name="Li L."/>
            <person name="Deng X."/>
            <person name="Kuang T."/>
            <person name="Xiang C."/>
            <person name="Zhu J.K."/>
            <person name="Oliver M.J."/>
            <person name="He Y."/>
        </authorList>
    </citation>
    <scope>NUCLEOTIDE SEQUENCE [LARGE SCALE GENOMIC DNA]</scope>
    <source>
        <strain evidence="4">cv. XS01</strain>
    </source>
</reference>
<proteinExistence type="predicted"/>
<evidence type="ECO:0000259" key="2">
    <source>
        <dbReference type="PROSITE" id="PS51293"/>
    </source>
</evidence>
<feature type="compositionally biased region" description="Polar residues" evidence="1">
    <location>
        <begin position="1450"/>
        <end position="1463"/>
    </location>
</feature>
<feature type="region of interest" description="Disordered" evidence="1">
    <location>
        <begin position="1213"/>
        <end position="1249"/>
    </location>
</feature>
<dbReference type="SMART" id="SM00717">
    <property type="entry name" value="SANT"/>
    <property type="match status" value="2"/>
</dbReference>
<feature type="compositionally biased region" description="Polar residues" evidence="1">
    <location>
        <begin position="188"/>
        <end position="198"/>
    </location>
</feature>
<feature type="region of interest" description="Disordered" evidence="1">
    <location>
        <begin position="1481"/>
        <end position="1502"/>
    </location>
</feature>
<feature type="compositionally biased region" description="Low complexity" evidence="1">
    <location>
        <begin position="246"/>
        <end position="263"/>
    </location>
</feature>
<gene>
    <name evidence="3" type="ORF">F511_01242</name>
</gene>
<keyword evidence="4" id="KW-1185">Reference proteome</keyword>
<dbReference type="InterPro" id="IPR001005">
    <property type="entry name" value="SANT/Myb"/>
</dbReference>
<name>A0A2Z7BSK9_9LAMI</name>
<dbReference type="EMBL" id="KV003144">
    <property type="protein sequence ID" value="KZV37374.1"/>
    <property type="molecule type" value="Genomic_DNA"/>
</dbReference>
<dbReference type="PANTHER" id="PTHR47340:SF1">
    <property type="entry name" value="DUPLICATED HOMEODOMAIN-LIKE SUPERFAMILY PROTEIN"/>
    <property type="match status" value="1"/>
</dbReference>
<accession>A0A2Z7BSK9</accession>
<feature type="region of interest" description="Disordered" evidence="1">
    <location>
        <begin position="188"/>
        <end position="219"/>
    </location>
</feature>
<feature type="compositionally biased region" description="Basic and acidic residues" evidence="1">
    <location>
        <begin position="1216"/>
        <end position="1226"/>
    </location>
</feature>
<feature type="compositionally biased region" description="Polar residues" evidence="1">
    <location>
        <begin position="1481"/>
        <end position="1497"/>
    </location>
</feature>
<dbReference type="SUPFAM" id="SSF46689">
    <property type="entry name" value="Homeodomain-like"/>
    <property type="match status" value="2"/>
</dbReference>
<feature type="region of interest" description="Disordered" evidence="1">
    <location>
        <begin position="116"/>
        <end position="136"/>
    </location>
</feature>
<dbReference type="Pfam" id="PF00249">
    <property type="entry name" value="Myb_DNA-binding"/>
    <property type="match status" value="1"/>
</dbReference>
<sequence>MPPEPYPWDRRDFRKHERSGSDPRFGGGFGGSGPPRWRDQQHYNAPPAHRTSYHQNHHHQQQQRWYSDFRTRSLPPVHGKQAGWHNYPDEGSQAFLPFGSRFSDRNIEEENFRSYRSFSDGGRHGRNSRENRVSFSQKDWKAASWETFAASTPGRPNNELNDQRLVENNKKSDESNCVTDCLKSENLSQPSDSLNQLEPSCPLRKEQQDKDSGNSDGLCANGLESTGKLEKENCLSSVDWKPLKWSRSGSLSSRGSSLSSSSSKSMAVDSSEIVTEIQENKTVPAQSPIAEAATCVMTAAPASSEETSSRKKPRLGWGEGLAKYEKKKVDSPEDGAARNGLAISLSSIEETVPSHDMNLLDKSPRVAGFLDFSSPATPSSVGCSSSTGIEEKESHRAVNMDHDTANLSCSPSIVSQTLNERPIFNLENLELTSFASVSSLICDLLQSDDLSSKGSNYLGANSMNKLLLWKVDLLKALETTETEIDSLETELKSLIPGLGDSHPHPDSSSLQPKKFLLKPCKEQGTSSNFTHKPTPLYLVSSRDVFVESTLGVVEDAHVRLKSENFDSPSSATSKYIEVASSGDDVYPSQTSQGSVNLDVKNPRNLNENYVGNGVRDEENVGRADNFEVICLNRCSDLSSVMDDDICDIYDSILASNRVSANGASEALYKLLPSKQCFTGSKVSCLHSVPSLIKKKHFMRKQFLRFKHFWNEGRLVSVRKLQAKSHKKLDLVGHKKHRYGRTRMCSLAGSSRTVPAEDIIDFVNGLLSESSFEPCRNALKMPALILDKKEMQMSRFITSNGLVEDPCAVERERAMINTWTPTEREIFIDKLATFGKDFRRIASFLDHKTIADCVEFYYKNHKSDSFEKARKKPEAVKQRKSQSTTYLVATGKRWNREAVAASLDILGEASAIAANADGIEDRNRPSIFSLGACSAYKAPPRCHDDQSQRSNSLDFYRNEREAVAADVLAGICGSLSSEAMSSCITSSLDHGDGYQDSRYQRVGFSTKRSLNPEITQIVDDECSDESCGEMDPTDWTDVERSIFIQAVSSYGKDFGMISRCVKTRSRVNGGGSDIEDASVVETGSLIYNEVSKGQTEEDLPSPDRKSSHASTVVSGKPILKPDSKTCEELIGLNSPDPMDSEFGVNNLLLNNPQVDDRPVSGVNGQNGATNVPVSVKEIGVMGVSSVSESLHGVEEADDYDLLNGSTGVEKMTSIEITEGHQTKRNEGSDLSSAEGKSADQKTEEKDANCTEVCGTDWSATRMKSESHHTESSSCPGVGHSSMQVDNVSGCQRRADLRSTTEDASKVRSLPRNSHIASLRSSTLFSVPIKYQKLALPSVGINGTDDDHSQNIVRTCDCQQHISGHSLPDHVESSQILRGYPVSVPMMNEEVKACVGCQKTVLQHNASQPDGNLHIGCPSEPLLQKCNNSGRNAQMFEASHAAQDQTGDHSRPQPNCSSGFEKPSSNGDVKLFGKILVPSQQTQNSCGQLTDDNGQNHKSGSPLLSLKFNNEQNVSFESSVSKLDRRNYCGSDDVQARNFSFWDGNMMKTGLPPIPDSMLLLSKYPAAFSSYTIPSVKIEHPPLHGIVTSNDRPLNGVSIYPTKDLCSSNGVAAYLKNQEVQQPFTINMKNPQAMPFPEMQRQNGFHIVPGLQQQSRGVVEMNIGRGGVIVGGQCSSVSDPVAAIKMHYAQTEQFSLQAGNIIKDDDTWRSKGDIGR</sequence>
<dbReference type="Proteomes" id="UP000250235">
    <property type="component" value="Unassembled WGS sequence"/>
</dbReference>
<evidence type="ECO:0000256" key="1">
    <source>
        <dbReference type="SAM" id="MobiDB-lite"/>
    </source>
</evidence>
<feature type="region of interest" description="Disordered" evidence="1">
    <location>
        <begin position="1089"/>
        <end position="1117"/>
    </location>
</feature>
<feature type="compositionally biased region" description="Basic and acidic residues" evidence="1">
    <location>
        <begin position="203"/>
        <end position="213"/>
    </location>
</feature>